<organism evidence="1 2">
    <name type="scientific">Pleurodeles waltl</name>
    <name type="common">Iberian ribbed newt</name>
    <dbReference type="NCBI Taxonomy" id="8319"/>
    <lineage>
        <taxon>Eukaryota</taxon>
        <taxon>Metazoa</taxon>
        <taxon>Chordata</taxon>
        <taxon>Craniata</taxon>
        <taxon>Vertebrata</taxon>
        <taxon>Euteleostomi</taxon>
        <taxon>Amphibia</taxon>
        <taxon>Batrachia</taxon>
        <taxon>Caudata</taxon>
        <taxon>Salamandroidea</taxon>
        <taxon>Salamandridae</taxon>
        <taxon>Pleurodelinae</taxon>
        <taxon>Pleurodeles</taxon>
    </lineage>
</organism>
<sequence length="107" mass="11469">MDGRTELAQLPCWQCRPGGMVSVSQTTEGVRWRVGTPDRVGSGGVSAGVRCLRPLALDAEVWRPTGGLGFGLWIYGERNMVRTEREHALTQYIIAGHTSKGGSGPGT</sequence>
<accession>A0AAV7QR39</accession>
<dbReference type="EMBL" id="JANPWB010000010">
    <property type="protein sequence ID" value="KAJ1140928.1"/>
    <property type="molecule type" value="Genomic_DNA"/>
</dbReference>
<proteinExistence type="predicted"/>
<evidence type="ECO:0000313" key="2">
    <source>
        <dbReference type="Proteomes" id="UP001066276"/>
    </source>
</evidence>
<gene>
    <name evidence="1" type="ORF">NDU88_007265</name>
</gene>
<evidence type="ECO:0000313" key="1">
    <source>
        <dbReference type="EMBL" id="KAJ1140928.1"/>
    </source>
</evidence>
<dbReference type="AlphaFoldDB" id="A0AAV7QR39"/>
<name>A0AAV7QR39_PLEWA</name>
<keyword evidence="2" id="KW-1185">Reference proteome</keyword>
<reference evidence="1" key="1">
    <citation type="journal article" date="2022" name="bioRxiv">
        <title>Sequencing and chromosome-scale assembly of the giantPleurodeles waltlgenome.</title>
        <authorList>
            <person name="Brown T."/>
            <person name="Elewa A."/>
            <person name="Iarovenko S."/>
            <person name="Subramanian E."/>
            <person name="Araus A.J."/>
            <person name="Petzold A."/>
            <person name="Susuki M."/>
            <person name="Suzuki K.-i.T."/>
            <person name="Hayashi T."/>
            <person name="Toyoda A."/>
            <person name="Oliveira C."/>
            <person name="Osipova E."/>
            <person name="Leigh N.D."/>
            <person name="Simon A."/>
            <person name="Yun M.H."/>
        </authorList>
    </citation>
    <scope>NUCLEOTIDE SEQUENCE</scope>
    <source>
        <strain evidence="1">20211129_DDA</strain>
        <tissue evidence="1">Liver</tissue>
    </source>
</reference>
<protein>
    <submittedName>
        <fullName evidence="1">Uncharacterized protein</fullName>
    </submittedName>
</protein>
<comment type="caution">
    <text evidence="1">The sequence shown here is derived from an EMBL/GenBank/DDBJ whole genome shotgun (WGS) entry which is preliminary data.</text>
</comment>
<dbReference type="Proteomes" id="UP001066276">
    <property type="component" value="Chromosome 6"/>
</dbReference>